<dbReference type="InterPro" id="IPR036291">
    <property type="entry name" value="NAD(P)-bd_dom_sf"/>
</dbReference>
<evidence type="ECO:0000256" key="3">
    <source>
        <dbReference type="ARBA" id="ARBA00004947"/>
    </source>
</evidence>
<feature type="domain" description="NAD(P)-binding" evidence="10">
    <location>
        <begin position="6"/>
        <end position="325"/>
    </location>
</feature>
<dbReference type="Gene3D" id="3.90.25.10">
    <property type="entry name" value="UDP-galactose 4-epimerase, domain 1"/>
    <property type="match status" value="1"/>
</dbReference>
<dbReference type="GO" id="GO:0005829">
    <property type="term" value="C:cytosol"/>
    <property type="evidence" value="ECO:0007669"/>
    <property type="project" value="TreeGrafter"/>
</dbReference>
<name>A0A6S6XWH2_9PROT</name>
<dbReference type="KEGG" id="doe:DENOEST_1428"/>
<proteinExistence type="inferred from homology"/>
<dbReference type="Proteomes" id="UP000515733">
    <property type="component" value="Chromosome"/>
</dbReference>
<accession>A0A6S6XWH2</accession>
<dbReference type="SUPFAM" id="SSF51735">
    <property type="entry name" value="NAD(P)-binding Rossmann-fold domains"/>
    <property type="match status" value="1"/>
</dbReference>
<dbReference type="CDD" id="cd05247">
    <property type="entry name" value="UDP_G4E_1_SDR_e"/>
    <property type="match status" value="1"/>
</dbReference>
<evidence type="ECO:0000256" key="5">
    <source>
        <dbReference type="ARBA" id="ARBA00013189"/>
    </source>
</evidence>
<dbReference type="EMBL" id="LR778301">
    <property type="protein sequence ID" value="CAB1368593.1"/>
    <property type="molecule type" value="Genomic_DNA"/>
</dbReference>
<dbReference type="Gene3D" id="3.40.50.720">
    <property type="entry name" value="NAD(P)-binding Rossmann-like Domain"/>
    <property type="match status" value="1"/>
</dbReference>
<evidence type="ECO:0000256" key="8">
    <source>
        <dbReference type="ARBA" id="ARBA00023235"/>
    </source>
</evidence>
<dbReference type="AlphaFoldDB" id="A0A6S6XWH2"/>
<reference evidence="11 12" key="1">
    <citation type="submission" date="2020-03" db="EMBL/GenBank/DDBJ databases">
        <authorList>
            <consortium name="Genoscope - CEA"/>
            <person name="William W."/>
        </authorList>
    </citation>
    <scope>NUCLEOTIDE SEQUENCE [LARGE SCALE GENOMIC DNA]</scope>
    <source>
        <strain evidence="12">DSM 16959</strain>
    </source>
</reference>
<sequence>MPQEILVTGGTGFIGSHCCVALMEQGHRVVVVDNLSNSEAEVIDRIAEITGSRPAFYALDVRDTQGMDQVLQGHDISAAIHFAGLKAVGESVAAPLEYFANNVGGTIALCQALSRRGIKRLIFSSSATVYGAPDQVPVAEAAPLRPASPYGHSKAMVEQILADLARSDPQWRIGVLRYFNPAGAHESGLIGESPRGTPNNLVPFLAQVAAGEREFLEIFGNDYPTPDGTGIRDYIHVMDLAEGHGAALAALLADGAGFTVNLGSGQGHSVLDVLHAFEAACGQPIPHRHAPRRPGDVATCYADPAQALAMLGWESRRDLNSICRDAWRWQCRKPIKHSSPWGASD</sequence>
<dbReference type="InterPro" id="IPR016040">
    <property type="entry name" value="NAD(P)-bd_dom"/>
</dbReference>
<dbReference type="RefSeq" id="WP_145769695.1">
    <property type="nucleotide sequence ID" value="NZ_LR778301.1"/>
</dbReference>
<keyword evidence="7 9" id="KW-0520">NAD</keyword>
<dbReference type="OrthoDB" id="9803010at2"/>
<evidence type="ECO:0000259" key="10">
    <source>
        <dbReference type="Pfam" id="PF16363"/>
    </source>
</evidence>
<keyword evidence="9" id="KW-0119">Carbohydrate metabolism</keyword>
<protein>
    <recommendedName>
        <fullName evidence="6 9">UDP-glucose 4-epimerase</fullName>
        <ecNumber evidence="5 9">5.1.3.2</ecNumber>
    </recommendedName>
</protein>
<comment type="cofactor">
    <cofactor evidence="2 9">
        <name>NAD(+)</name>
        <dbReference type="ChEBI" id="CHEBI:57540"/>
    </cofactor>
</comment>
<comment type="pathway">
    <text evidence="3 9">Carbohydrate metabolism; galactose metabolism.</text>
</comment>
<keyword evidence="12" id="KW-1185">Reference proteome</keyword>
<dbReference type="PANTHER" id="PTHR43725">
    <property type="entry name" value="UDP-GLUCOSE 4-EPIMERASE"/>
    <property type="match status" value="1"/>
</dbReference>
<evidence type="ECO:0000256" key="2">
    <source>
        <dbReference type="ARBA" id="ARBA00001911"/>
    </source>
</evidence>
<comment type="catalytic activity">
    <reaction evidence="1 9">
        <text>UDP-alpha-D-glucose = UDP-alpha-D-galactose</text>
        <dbReference type="Rhea" id="RHEA:22168"/>
        <dbReference type="ChEBI" id="CHEBI:58885"/>
        <dbReference type="ChEBI" id="CHEBI:66914"/>
        <dbReference type="EC" id="5.1.3.2"/>
    </reaction>
</comment>
<evidence type="ECO:0000256" key="4">
    <source>
        <dbReference type="ARBA" id="ARBA00007637"/>
    </source>
</evidence>
<dbReference type="UniPathway" id="UPA00214"/>
<dbReference type="PANTHER" id="PTHR43725:SF47">
    <property type="entry name" value="UDP-GLUCOSE 4-EPIMERASE"/>
    <property type="match status" value="1"/>
</dbReference>
<evidence type="ECO:0000256" key="7">
    <source>
        <dbReference type="ARBA" id="ARBA00023027"/>
    </source>
</evidence>
<evidence type="ECO:0000256" key="6">
    <source>
        <dbReference type="ARBA" id="ARBA00018569"/>
    </source>
</evidence>
<dbReference type="NCBIfam" id="NF007956">
    <property type="entry name" value="PRK10675.1"/>
    <property type="match status" value="1"/>
</dbReference>
<dbReference type="InterPro" id="IPR005886">
    <property type="entry name" value="UDP_G4E"/>
</dbReference>
<evidence type="ECO:0000256" key="1">
    <source>
        <dbReference type="ARBA" id="ARBA00000083"/>
    </source>
</evidence>
<dbReference type="NCBIfam" id="TIGR01179">
    <property type="entry name" value="galE"/>
    <property type="match status" value="1"/>
</dbReference>
<gene>
    <name evidence="11" type="primary">galE</name>
    <name evidence="11" type="ORF">DENOEST_1428</name>
</gene>
<keyword evidence="8 9" id="KW-0413">Isomerase</keyword>
<comment type="subunit">
    <text evidence="9">Homodimer.</text>
</comment>
<evidence type="ECO:0000313" key="11">
    <source>
        <dbReference type="EMBL" id="CAB1368593.1"/>
    </source>
</evidence>
<evidence type="ECO:0000313" key="12">
    <source>
        <dbReference type="Proteomes" id="UP000515733"/>
    </source>
</evidence>
<organism evidence="11 12">
    <name type="scientific">Denitratisoma oestradiolicum</name>
    <dbReference type="NCBI Taxonomy" id="311182"/>
    <lineage>
        <taxon>Bacteria</taxon>
        <taxon>Pseudomonadati</taxon>
        <taxon>Pseudomonadota</taxon>
        <taxon>Betaproteobacteria</taxon>
        <taxon>Nitrosomonadales</taxon>
        <taxon>Sterolibacteriaceae</taxon>
        <taxon>Denitratisoma</taxon>
    </lineage>
</organism>
<comment type="similarity">
    <text evidence="4 9">Belongs to the NAD(P)-dependent epimerase/dehydratase family.</text>
</comment>
<dbReference type="EC" id="5.1.3.2" evidence="5 9"/>
<dbReference type="GO" id="GO:0003978">
    <property type="term" value="F:UDP-glucose 4-epimerase activity"/>
    <property type="evidence" value="ECO:0007669"/>
    <property type="project" value="UniProtKB-UniRule"/>
</dbReference>
<dbReference type="GO" id="GO:0006012">
    <property type="term" value="P:galactose metabolic process"/>
    <property type="evidence" value="ECO:0007669"/>
    <property type="project" value="UniProtKB-UniPathway"/>
</dbReference>
<dbReference type="Pfam" id="PF16363">
    <property type="entry name" value="GDP_Man_Dehyd"/>
    <property type="match status" value="1"/>
</dbReference>
<evidence type="ECO:0000256" key="9">
    <source>
        <dbReference type="RuleBase" id="RU366046"/>
    </source>
</evidence>